<name>A0A914R248_9BILA</name>
<dbReference type="AlphaFoldDB" id="A0A914R248"/>
<organism evidence="2 3">
    <name type="scientific">Panagrolaimus davidi</name>
    <dbReference type="NCBI Taxonomy" id="227884"/>
    <lineage>
        <taxon>Eukaryota</taxon>
        <taxon>Metazoa</taxon>
        <taxon>Ecdysozoa</taxon>
        <taxon>Nematoda</taxon>
        <taxon>Chromadorea</taxon>
        <taxon>Rhabditida</taxon>
        <taxon>Tylenchina</taxon>
        <taxon>Panagrolaimomorpha</taxon>
        <taxon>Panagrolaimoidea</taxon>
        <taxon>Panagrolaimidae</taxon>
        <taxon>Panagrolaimus</taxon>
    </lineage>
</organism>
<keyword evidence="1" id="KW-0732">Signal</keyword>
<dbReference type="Proteomes" id="UP000887578">
    <property type="component" value="Unplaced"/>
</dbReference>
<proteinExistence type="predicted"/>
<sequence length="247" mass="28892">MKWFLLFLFLIVESSAFFSFNFKDPENADKNVERYEEEIREYIDLKFSDFNEDDICETCHSSVAVPVQKIFACIFEKPKLVKLVKEEIVFNAMNDFKNISAEERQKNCNRHLGAYGGVLECIKKVDAPEHQGVIRSCYKMVKYGRGMNCGKMDKKKIMEVFKNGEKMLSDFPKYQNYIKQAEFLQKTQHEPSEKYHCLPVRVGEAYQIAAIETHEIPFYAHEYIATAMHLITTMKGNYPFKSFEECA</sequence>
<reference evidence="3" key="1">
    <citation type="submission" date="2022-11" db="UniProtKB">
        <authorList>
            <consortium name="WormBaseParasite"/>
        </authorList>
    </citation>
    <scope>IDENTIFICATION</scope>
</reference>
<feature type="chain" id="PRO_5036719222" evidence="1">
    <location>
        <begin position="17"/>
        <end position="247"/>
    </location>
</feature>
<protein>
    <submittedName>
        <fullName evidence="3">Uncharacterized protein</fullName>
    </submittedName>
</protein>
<feature type="signal peptide" evidence="1">
    <location>
        <begin position="1"/>
        <end position="16"/>
    </location>
</feature>
<evidence type="ECO:0000256" key="1">
    <source>
        <dbReference type="SAM" id="SignalP"/>
    </source>
</evidence>
<evidence type="ECO:0000313" key="2">
    <source>
        <dbReference type="Proteomes" id="UP000887578"/>
    </source>
</evidence>
<evidence type="ECO:0000313" key="3">
    <source>
        <dbReference type="WBParaSite" id="PDA_v2.g8591.t1"/>
    </source>
</evidence>
<keyword evidence="2" id="KW-1185">Reference proteome</keyword>
<accession>A0A914R248</accession>
<dbReference type="WBParaSite" id="PDA_v2.g8591.t1">
    <property type="protein sequence ID" value="PDA_v2.g8591.t1"/>
    <property type="gene ID" value="PDA_v2.g8591"/>
</dbReference>